<dbReference type="Proteomes" id="UP000681967">
    <property type="component" value="Unassembled WGS sequence"/>
</dbReference>
<dbReference type="EMBL" id="CAJOBH010042549">
    <property type="protein sequence ID" value="CAF4336500.1"/>
    <property type="molecule type" value="Genomic_DNA"/>
</dbReference>
<dbReference type="AlphaFoldDB" id="A0A8S2UCC2"/>
<reference evidence="1" key="1">
    <citation type="submission" date="2021-02" db="EMBL/GenBank/DDBJ databases">
        <authorList>
            <person name="Nowell W R."/>
        </authorList>
    </citation>
    <scope>NUCLEOTIDE SEQUENCE</scope>
</reference>
<gene>
    <name evidence="1" type="ORF">BYL167_LOCUS28918</name>
</gene>
<sequence length="89" mass="9735">MNPPEAEQTTASNWVSVMPTRWSRRAKLITAVSTVAGMTRPQQQTPYRLRPRWVSPLPPLPIPRRRAIGSGSSGVSCCSCHSRCIGTCG</sequence>
<comment type="caution">
    <text evidence="1">The sequence shown here is derived from an EMBL/GenBank/DDBJ whole genome shotgun (WGS) entry which is preliminary data.</text>
</comment>
<proteinExistence type="predicted"/>
<protein>
    <submittedName>
        <fullName evidence="1">Uncharacterized protein</fullName>
    </submittedName>
</protein>
<name>A0A8S2UCC2_9BILA</name>
<evidence type="ECO:0000313" key="1">
    <source>
        <dbReference type="EMBL" id="CAF4336500.1"/>
    </source>
</evidence>
<evidence type="ECO:0000313" key="2">
    <source>
        <dbReference type="Proteomes" id="UP000681967"/>
    </source>
</evidence>
<accession>A0A8S2UCC2</accession>
<organism evidence="1 2">
    <name type="scientific">Rotaria magnacalcarata</name>
    <dbReference type="NCBI Taxonomy" id="392030"/>
    <lineage>
        <taxon>Eukaryota</taxon>
        <taxon>Metazoa</taxon>
        <taxon>Spiralia</taxon>
        <taxon>Gnathifera</taxon>
        <taxon>Rotifera</taxon>
        <taxon>Eurotatoria</taxon>
        <taxon>Bdelloidea</taxon>
        <taxon>Philodinida</taxon>
        <taxon>Philodinidae</taxon>
        <taxon>Rotaria</taxon>
    </lineage>
</organism>
<feature type="non-terminal residue" evidence="1">
    <location>
        <position position="89"/>
    </location>
</feature>